<accession>A0A0C2FJX8</accession>
<keyword evidence="11" id="KW-1133">Transmembrane helix</keyword>
<dbReference type="GO" id="GO:0020037">
    <property type="term" value="F:heme binding"/>
    <property type="evidence" value="ECO:0007669"/>
    <property type="project" value="InterPro"/>
</dbReference>
<evidence type="ECO:0000313" key="12">
    <source>
        <dbReference type="EMBL" id="KIH91348.1"/>
    </source>
</evidence>
<gene>
    <name evidence="12" type="ORF">SPBR_01457</name>
</gene>
<evidence type="ECO:0000256" key="9">
    <source>
        <dbReference type="RuleBase" id="RU000461"/>
    </source>
</evidence>
<evidence type="ECO:0000256" key="10">
    <source>
        <dbReference type="SAM" id="MobiDB-lite"/>
    </source>
</evidence>
<keyword evidence="4 8" id="KW-0479">Metal-binding</keyword>
<keyword evidence="6 8" id="KW-0408">Iron</keyword>
<dbReference type="VEuPathDB" id="FungiDB:SPBR_01457"/>
<dbReference type="PANTHER" id="PTHR46206">
    <property type="entry name" value="CYTOCHROME P450"/>
    <property type="match status" value="1"/>
</dbReference>
<dbReference type="InterPro" id="IPR001128">
    <property type="entry name" value="Cyt_P450"/>
</dbReference>
<dbReference type="HOGENOM" id="CLU_022195_9_2_1"/>
<keyword evidence="7 9" id="KW-0503">Monooxygenase</keyword>
<dbReference type="InterPro" id="IPR002403">
    <property type="entry name" value="Cyt_P450_E_grp-IV"/>
</dbReference>
<evidence type="ECO:0000256" key="8">
    <source>
        <dbReference type="PIRSR" id="PIRSR602403-1"/>
    </source>
</evidence>
<keyword evidence="11" id="KW-0472">Membrane</keyword>
<comment type="similarity">
    <text evidence="2 9">Belongs to the cytochrome P450 family.</text>
</comment>
<dbReference type="InterPro" id="IPR036396">
    <property type="entry name" value="Cyt_P450_sf"/>
</dbReference>
<keyword evidence="5 9" id="KW-0560">Oxidoreductase</keyword>
<dbReference type="GeneID" id="63674689"/>
<dbReference type="PRINTS" id="PR00465">
    <property type="entry name" value="EP450IV"/>
</dbReference>
<dbReference type="RefSeq" id="XP_040619358.1">
    <property type="nucleotide sequence ID" value="XM_040759768.1"/>
</dbReference>
<evidence type="ECO:0000256" key="7">
    <source>
        <dbReference type="ARBA" id="ARBA00023033"/>
    </source>
</evidence>
<evidence type="ECO:0000256" key="5">
    <source>
        <dbReference type="ARBA" id="ARBA00023002"/>
    </source>
</evidence>
<feature type="binding site" description="axial binding residue" evidence="8">
    <location>
        <position position="596"/>
    </location>
    <ligand>
        <name>heme</name>
        <dbReference type="ChEBI" id="CHEBI:30413"/>
    </ligand>
    <ligandPart>
        <name>Fe</name>
        <dbReference type="ChEBI" id="CHEBI:18248"/>
    </ligandPart>
</feature>
<evidence type="ECO:0000256" key="4">
    <source>
        <dbReference type="ARBA" id="ARBA00022723"/>
    </source>
</evidence>
<evidence type="ECO:0000256" key="1">
    <source>
        <dbReference type="ARBA" id="ARBA00001971"/>
    </source>
</evidence>
<proteinExistence type="inferred from homology"/>
<dbReference type="GO" id="GO:0004497">
    <property type="term" value="F:monooxygenase activity"/>
    <property type="evidence" value="ECO:0007669"/>
    <property type="project" value="UniProtKB-KW"/>
</dbReference>
<evidence type="ECO:0000256" key="2">
    <source>
        <dbReference type="ARBA" id="ARBA00010617"/>
    </source>
</evidence>
<dbReference type="Proteomes" id="UP000031575">
    <property type="component" value="Unassembled WGS sequence"/>
</dbReference>
<feature type="transmembrane region" description="Helical" evidence="11">
    <location>
        <begin position="35"/>
        <end position="53"/>
    </location>
</feature>
<evidence type="ECO:0000256" key="6">
    <source>
        <dbReference type="ARBA" id="ARBA00023004"/>
    </source>
</evidence>
<dbReference type="CDD" id="cd11041">
    <property type="entry name" value="CYP503A1-like"/>
    <property type="match status" value="1"/>
</dbReference>
<dbReference type="EMBL" id="AWTV01000007">
    <property type="protein sequence ID" value="KIH91348.1"/>
    <property type="molecule type" value="Genomic_DNA"/>
</dbReference>
<keyword evidence="11" id="KW-0812">Transmembrane</keyword>
<evidence type="ECO:0000256" key="3">
    <source>
        <dbReference type="ARBA" id="ARBA00022617"/>
    </source>
</evidence>
<dbReference type="GO" id="GO:0016705">
    <property type="term" value="F:oxidoreductase activity, acting on paired donors, with incorporation or reduction of molecular oxygen"/>
    <property type="evidence" value="ECO:0007669"/>
    <property type="project" value="InterPro"/>
</dbReference>
<dbReference type="SUPFAM" id="SSF48264">
    <property type="entry name" value="Cytochrome P450"/>
    <property type="match status" value="1"/>
</dbReference>
<dbReference type="Gene3D" id="1.10.630.10">
    <property type="entry name" value="Cytochrome P450"/>
    <property type="match status" value="1"/>
</dbReference>
<dbReference type="Pfam" id="PF00067">
    <property type="entry name" value="p450"/>
    <property type="match status" value="1"/>
</dbReference>
<protein>
    <submittedName>
        <fullName evidence="12">Cytochrome p450 monooxygenase</fullName>
    </submittedName>
</protein>
<evidence type="ECO:0000256" key="11">
    <source>
        <dbReference type="SAM" id="Phobius"/>
    </source>
</evidence>
<reference evidence="12 13" key="1">
    <citation type="journal article" date="2014" name="BMC Genomics">
        <title>Comparative genomics of the major fungal agents of human and animal Sporotrichosis: Sporothrix schenckii and Sporothrix brasiliensis.</title>
        <authorList>
            <person name="Teixeira M.M."/>
            <person name="de Almeida L.G."/>
            <person name="Kubitschek-Barreira P."/>
            <person name="Alves F.L."/>
            <person name="Kioshima E.S."/>
            <person name="Abadio A.K."/>
            <person name="Fernandes L."/>
            <person name="Derengowski L.S."/>
            <person name="Ferreira K.S."/>
            <person name="Souza R.C."/>
            <person name="Ruiz J.C."/>
            <person name="de Andrade N.C."/>
            <person name="Paes H.C."/>
            <person name="Nicola A.M."/>
            <person name="Albuquerque P."/>
            <person name="Gerber A.L."/>
            <person name="Martins V.P."/>
            <person name="Peconick L.D."/>
            <person name="Neto A.V."/>
            <person name="Chaucanez C.B."/>
            <person name="Silva P.A."/>
            <person name="Cunha O.L."/>
            <person name="de Oliveira F.F."/>
            <person name="dos Santos T.C."/>
            <person name="Barros A.L."/>
            <person name="Soares M.A."/>
            <person name="de Oliveira L.M."/>
            <person name="Marini M.M."/>
            <person name="Villalobos-Duno H."/>
            <person name="Cunha M.M."/>
            <person name="de Hoog S."/>
            <person name="da Silveira J.F."/>
            <person name="Henrissat B."/>
            <person name="Nino-Vega G.A."/>
            <person name="Cisalpino P.S."/>
            <person name="Mora-Montes H.M."/>
            <person name="Almeida S.R."/>
            <person name="Stajich J.E."/>
            <person name="Lopes-Bezerra L.M."/>
            <person name="Vasconcelos A.T."/>
            <person name="Felipe M.S."/>
        </authorList>
    </citation>
    <scope>NUCLEOTIDE SEQUENCE [LARGE SCALE GENOMIC DNA]</scope>
    <source>
        <strain evidence="12 13">5110</strain>
    </source>
</reference>
<organism evidence="12 13">
    <name type="scientific">Sporothrix brasiliensis 5110</name>
    <dbReference type="NCBI Taxonomy" id="1398154"/>
    <lineage>
        <taxon>Eukaryota</taxon>
        <taxon>Fungi</taxon>
        <taxon>Dikarya</taxon>
        <taxon>Ascomycota</taxon>
        <taxon>Pezizomycotina</taxon>
        <taxon>Sordariomycetes</taxon>
        <taxon>Sordariomycetidae</taxon>
        <taxon>Ophiostomatales</taxon>
        <taxon>Ophiostomataceae</taxon>
        <taxon>Sporothrix</taxon>
    </lineage>
</organism>
<dbReference type="PROSITE" id="PS00086">
    <property type="entry name" value="CYTOCHROME_P450"/>
    <property type="match status" value="1"/>
</dbReference>
<dbReference type="OrthoDB" id="1844152at2759"/>
<dbReference type="GO" id="GO:0005506">
    <property type="term" value="F:iron ion binding"/>
    <property type="evidence" value="ECO:0007669"/>
    <property type="project" value="InterPro"/>
</dbReference>
<keyword evidence="3 8" id="KW-0349">Heme</keyword>
<evidence type="ECO:0000313" key="13">
    <source>
        <dbReference type="Proteomes" id="UP000031575"/>
    </source>
</evidence>
<dbReference type="PANTHER" id="PTHR46206:SF1">
    <property type="entry name" value="P450, PUTATIVE (EUROFUNG)-RELATED"/>
    <property type="match status" value="1"/>
</dbReference>
<sequence length="651" mass="71429">MATNVSTGQHPVAAAAAASSTASCFTPPSGASLPSNLIATAVCLVSFFVTHVVESLTALAARLTVARIIAAVAAFLVAAFLADCALKPRYPRSLPRVGYGDSVVATLRNWFGYIFYFNDWVDEGYNKFSKQNKAFLVPSAASRPQEVVVPRNQTAWMLDLPDHILSAHAAHGDVLYTEHNFIFDAHAHARAFAAKHGLPPVPPRGPGDHHDHKRSPVDEDFHTRVVHRSLARHLPGLLPAVENEVIVAVDAAFGGGDAAAAAGDGDGEWHTIKLWDAWLAMVPQITNLLLVGPDACRNQPLLDTFVKFADTVVTNSFLLNMFPKLLHPLVGRLASIPNRRLWRRAHGFLEPLILERIRVMTSPETNEARDTVNEDFITWHIRMALAEDRRAELDPVAISKRLLPIEFAAIHTTVLTGFFVMIDLLTSDPAYIEGIREEVQAARDTSPDNPDNPDNHWTKPSLARLRRTDSAIRESMRVSNFATSLVKRKVIAPGGITNAAEGWHVPYGGLLMLDLAGTHHDPDLYANPDQYDAFRYARQREAYDAATVAAPAGAGGEQNAAKTPEQIAADAMRGLKLGMVTTSDSHLAFGHGRHACPGRFFVAHELKMILAHLLTNFEFKPLETKPKNIWIGQTIIPPVDVKVEVRRRKAK</sequence>
<name>A0A0C2FJX8_9PEZI</name>
<dbReference type="AlphaFoldDB" id="A0A0C2FJX8"/>
<feature type="region of interest" description="Disordered" evidence="10">
    <location>
        <begin position="440"/>
        <end position="461"/>
    </location>
</feature>
<dbReference type="InterPro" id="IPR017972">
    <property type="entry name" value="Cyt_P450_CS"/>
</dbReference>
<feature type="transmembrane region" description="Helical" evidence="11">
    <location>
        <begin position="65"/>
        <end position="82"/>
    </location>
</feature>
<comment type="cofactor">
    <cofactor evidence="1 8">
        <name>heme</name>
        <dbReference type="ChEBI" id="CHEBI:30413"/>
    </cofactor>
</comment>
<keyword evidence="13" id="KW-1185">Reference proteome</keyword>
<comment type="caution">
    <text evidence="12">The sequence shown here is derived from an EMBL/GenBank/DDBJ whole genome shotgun (WGS) entry which is preliminary data.</text>
</comment>